<dbReference type="KEGG" id="tbd:Tbd_2516"/>
<dbReference type="SUPFAM" id="SSF48452">
    <property type="entry name" value="TPR-like"/>
    <property type="match status" value="1"/>
</dbReference>
<keyword evidence="1" id="KW-0802">TPR repeat</keyword>
<evidence type="ECO:0000313" key="5">
    <source>
        <dbReference type="Proteomes" id="UP000008291"/>
    </source>
</evidence>
<dbReference type="InterPro" id="IPR019734">
    <property type="entry name" value="TPR_rpt"/>
</dbReference>
<dbReference type="RefSeq" id="WP_011313028.1">
    <property type="nucleotide sequence ID" value="NC_007404.1"/>
</dbReference>
<evidence type="ECO:0000256" key="1">
    <source>
        <dbReference type="PROSITE-ProRule" id="PRU00339"/>
    </source>
</evidence>
<evidence type="ECO:0000313" key="4">
    <source>
        <dbReference type="EMBL" id="AAZ98469.1"/>
    </source>
</evidence>
<evidence type="ECO:0000256" key="2">
    <source>
        <dbReference type="SAM" id="Coils"/>
    </source>
</evidence>
<dbReference type="Gene3D" id="1.25.40.10">
    <property type="entry name" value="Tetratricopeptide repeat domain"/>
    <property type="match status" value="1"/>
</dbReference>
<evidence type="ECO:0000256" key="3">
    <source>
        <dbReference type="SAM" id="MobiDB-lite"/>
    </source>
</evidence>
<sequence>MNKLVRFVATTIVVPLTLVGCAGTMRSYDGELQQTVSLVGAGNTTQALQQLEKNNPSKDKDLLYYFEKGQLLRLDGRFAESRDAWFAADEKIQAWEEAVKTDPAKFLGNVGSVVVNDKGRLYEGADYEKVLLTTMLALDHINLGDWANARTEIKKTHEREAVISELRAKQFEKEAEEAKKRNVTTTIKDLKGYPVETLDDPDVVALKNAYQSAISHYLAGFIYEALGEASLAAPGYRTAIELRPNIPLLEDGLKNLDRRRRPTPGLTDTLFVVESGFAPAKKSISIPIPVPLGGPIGLTPISFPIIQSDTSGAVPATLTIDDGKRALPLALVTNVDALARRQLRDEMPGIILRGTVRAVAKTAAQKVAYDRGGLMAGLLVTIATVATESADERVWRTLPSHISLGRAMLPVGEHTLTVPTKQGEQQIRFVVAGKHAVVPVRVVGGNVYVAQTRYSPEQLAAWTAPEAKPSTRAGTRMGYGTANGRSKKAKKNSAPAVKSATPIKVAKPS</sequence>
<dbReference type="HOGENOM" id="CLU_035715_1_0_4"/>
<feature type="repeat" description="TPR" evidence="1">
    <location>
        <begin position="213"/>
        <end position="246"/>
    </location>
</feature>
<dbReference type="AlphaFoldDB" id="Q3SFY7"/>
<evidence type="ECO:0008006" key="6">
    <source>
        <dbReference type="Google" id="ProtNLM"/>
    </source>
</evidence>
<dbReference type="PROSITE" id="PS51257">
    <property type="entry name" value="PROKAR_LIPOPROTEIN"/>
    <property type="match status" value="1"/>
</dbReference>
<dbReference type="STRING" id="292415.Tbd_2516"/>
<proteinExistence type="predicted"/>
<gene>
    <name evidence="4" type="ordered locus">Tbd_2516</name>
</gene>
<dbReference type="PROSITE" id="PS50005">
    <property type="entry name" value="TPR"/>
    <property type="match status" value="1"/>
</dbReference>
<dbReference type="Proteomes" id="UP000008291">
    <property type="component" value="Chromosome"/>
</dbReference>
<protein>
    <recommendedName>
        <fullName evidence="6">Lipoprotein</fullName>
    </recommendedName>
</protein>
<dbReference type="InterPro" id="IPR011990">
    <property type="entry name" value="TPR-like_helical_dom_sf"/>
</dbReference>
<reference evidence="4 5" key="1">
    <citation type="journal article" date="2006" name="J. Bacteriol.">
        <title>The genome sequence of the obligately chemolithoautotrophic, facultatively anaerobic bacterium Thiobacillus denitrificans.</title>
        <authorList>
            <person name="Beller H.R."/>
            <person name="Chain P.S."/>
            <person name="Letain T.E."/>
            <person name="Chakicherla A."/>
            <person name="Larimer F.W."/>
            <person name="Richardson P.M."/>
            <person name="Coleman M.A."/>
            <person name="Wood A.P."/>
            <person name="Kelly D.P."/>
        </authorList>
    </citation>
    <scope>NUCLEOTIDE SEQUENCE [LARGE SCALE GENOMIC DNA]</scope>
    <source>
        <strain evidence="4 5">ATCC 25259</strain>
    </source>
</reference>
<organism evidence="4 5">
    <name type="scientific">Thiobacillus denitrificans (strain ATCC 25259 / T1)</name>
    <dbReference type="NCBI Taxonomy" id="292415"/>
    <lineage>
        <taxon>Bacteria</taxon>
        <taxon>Pseudomonadati</taxon>
        <taxon>Pseudomonadota</taxon>
        <taxon>Betaproteobacteria</taxon>
        <taxon>Nitrosomonadales</taxon>
        <taxon>Thiobacillaceae</taxon>
        <taxon>Thiobacillus</taxon>
    </lineage>
</organism>
<keyword evidence="2" id="KW-0175">Coiled coil</keyword>
<dbReference type="eggNOG" id="COG3014">
    <property type="taxonomic scope" value="Bacteria"/>
</dbReference>
<feature type="coiled-coil region" evidence="2">
    <location>
        <begin position="154"/>
        <end position="188"/>
    </location>
</feature>
<dbReference type="OrthoDB" id="9769023at2"/>
<feature type="region of interest" description="Disordered" evidence="3">
    <location>
        <begin position="465"/>
        <end position="509"/>
    </location>
</feature>
<dbReference type="EMBL" id="CP000116">
    <property type="protein sequence ID" value="AAZ98469.1"/>
    <property type="molecule type" value="Genomic_DNA"/>
</dbReference>
<accession>Q3SFY7</accession>
<keyword evidence="5" id="KW-1185">Reference proteome</keyword>
<name>Q3SFY7_THIDA</name>